<proteinExistence type="predicted"/>
<organism evidence="2 3">
    <name type="scientific">Mesorhizobium escarrei</name>
    <dbReference type="NCBI Taxonomy" id="666018"/>
    <lineage>
        <taxon>Bacteria</taxon>
        <taxon>Pseudomonadati</taxon>
        <taxon>Pseudomonadota</taxon>
        <taxon>Alphaproteobacteria</taxon>
        <taxon>Hyphomicrobiales</taxon>
        <taxon>Phyllobacteriaceae</taxon>
        <taxon>Mesorhizobium</taxon>
    </lineage>
</organism>
<dbReference type="EMBL" id="CAKXZT010000121">
    <property type="protein sequence ID" value="CAH2401029.1"/>
    <property type="molecule type" value="Genomic_DNA"/>
</dbReference>
<keyword evidence="3" id="KW-1185">Reference proteome</keyword>
<gene>
    <name evidence="1" type="ORF">MES5069_270023</name>
    <name evidence="2" type="ORF">MES5069_270210</name>
</gene>
<reference evidence="2 3" key="1">
    <citation type="submission" date="2022-03" db="EMBL/GenBank/DDBJ databases">
        <authorList>
            <person name="Brunel B."/>
        </authorList>
    </citation>
    <scope>NUCLEOTIDE SEQUENCE [LARGE SCALE GENOMIC DNA]</scope>
    <source>
        <strain evidence="2">STM5069sample</strain>
    </source>
</reference>
<protein>
    <submittedName>
        <fullName evidence="2">Uncharacterized protein</fullName>
    </submittedName>
</protein>
<dbReference type="Proteomes" id="UP001153050">
    <property type="component" value="Unassembled WGS sequence"/>
</dbReference>
<evidence type="ECO:0000313" key="3">
    <source>
        <dbReference type="Proteomes" id="UP001153050"/>
    </source>
</evidence>
<evidence type="ECO:0000313" key="2">
    <source>
        <dbReference type="EMBL" id="CAH2401029.1"/>
    </source>
</evidence>
<name>A0ABN8JUD1_9HYPH</name>
<dbReference type="EMBL" id="CAKXZT010000121">
    <property type="protein sequence ID" value="CAH2400743.1"/>
    <property type="molecule type" value="Genomic_DNA"/>
</dbReference>
<comment type="caution">
    <text evidence="2">The sequence shown here is derived from an EMBL/GenBank/DDBJ whole genome shotgun (WGS) entry which is preliminary data.</text>
</comment>
<sequence length="100" mass="11168">MSKSPQRRAIDNYRVRLTERGMVRFEVIGRDTDRELIRSVARRLAEGGADADRLRNAVSQTISGERAKKGGILKALLASPLIGSELDLTRPHEEGRKVDI</sequence>
<evidence type="ECO:0000313" key="1">
    <source>
        <dbReference type="EMBL" id="CAH2400743.1"/>
    </source>
</evidence>
<accession>A0ABN8JUD1</accession>
<dbReference type="RefSeq" id="WP_254018436.1">
    <property type="nucleotide sequence ID" value="NZ_CAKXZT010000121.1"/>
</dbReference>